<dbReference type="PROSITE" id="PS50222">
    <property type="entry name" value="EF_HAND_2"/>
    <property type="match status" value="1"/>
</dbReference>
<accession>A0A3M7SC22</accession>
<evidence type="ECO:0000256" key="1">
    <source>
        <dbReference type="SAM" id="SignalP"/>
    </source>
</evidence>
<evidence type="ECO:0000313" key="5">
    <source>
        <dbReference type="Proteomes" id="UP000276133"/>
    </source>
</evidence>
<dbReference type="InterPro" id="IPR002048">
    <property type="entry name" value="EF_hand_dom"/>
</dbReference>
<dbReference type="InterPro" id="IPR041667">
    <property type="entry name" value="Cupin_8"/>
</dbReference>
<dbReference type="Gene3D" id="2.60.120.650">
    <property type="entry name" value="Cupin"/>
    <property type="match status" value="1"/>
</dbReference>
<keyword evidence="1" id="KW-0732">Signal</keyword>
<dbReference type="PANTHER" id="PTHR12461">
    <property type="entry name" value="HYPOXIA-INDUCIBLE FACTOR 1 ALPHA INHIBITOR-RELATED"/>
    <property type="match status" value="1"/>
</dbReference>
<feature type="signal peptide" evidence="1">
    <location>
        <begin position="1"/>
        <end position="18"/>
    </location>
</feature>
<proteinExistence type="predicted"/>
<dbReference type="PROSITE" id="PS51184">
    <property type="entry name" value="JMJC"/>
    <property type="match status" value="1"/>
</dbReference>
<dbReference type="SUPFAM" id="SSF51197">
    <property type="entry name" value="Clavaminate synthase-like"/>
    <property type="match status" value="1"/>
</dbReference>
<comment type="caution">
    <text evidence="4">The sequence shown here is derived from an EMBL/GenBank/DDBJ whole genome shotgun (WGS) entry which is preliminary data.</text>
</comment>
<protein>
    <submittedName>
        <fullName evidence="4">Lysine-specific demethylase JMJD5 isoform X2</fullName>
    </submittedName>
</protein>
<feature type="chain" id="PRO_5018286022" evidence="1">
    <location>
        <begin position="19"/>
        <end position="381"/>
    </location>
</feature>
<evidence type="ECO:0000259" key="2">
    <source>
        <dbReference type="PROSITE" id="PS50222"/>
    </source>
</evidence>
<gene>
    <name evidence="4" type="ORF">BpHYR1_000331</name>
</gene>
<keyword evidence="4" id="KW-0808">Transferase</keyword>
<dbReference type="Pfam" id="PF13621">
    <property type="entry name" value="Cupin_8"/>
    <property type="match status" value="1"/>
</dbReference>
<dbReference type="PANTHER" id="PTHR12461:SF18">
    <property type="entry name" value="JMJC DOMAIN-CONTAINING PROTEIN"/>
    <property type="match status" value="1"/>
</dbReference>
<evidence type="ECO:0000259" key="3">
    <source>
        <dbReference type="PROSITE" id="PS51184"/>
    </source>
</evidence>
<dbReference type="GO" id="GO:0005509">
    <property type="term" value="F:calcium ion binding"/>
    <property type="evidence" value="ECO:0007669"/>
    <property type="project" value="InterPro"/>
</dbReference>
<dbReference type="GO" id="GO:0032259">
    <property type="term" value="P:methylation"/>
    <property type="evidence" value="ECO:0007669"/>
    <property type="project" value="UniProtKB-KW"/>
</dbReference>
<dbReference type="Proteomes" id="UP000276133">
    <property type="component" value="Unassembled WGS sequence"/>
</dbReference>
<dbReference type="PROSITE" id="PS00018">
    <property type="entry name" value="EF_HAND_1"/>
    <property type="match status" value="1"/>
</dbReference>
<evidence type="ECO:0000313" key="4">
    <source>
        <dbReference type="EMBL" id="RNA33356.1"/>
    </source>
</evidence>
<dbReference type="SMART" id="SM00558">
    <property type="entry name" value="JmjC"/>
    <property type="match status" value="1"/>
</dbReference>
<feature type="domain" description="EF-hand" evidence="2">
    <location>
        <begin position="344"/>
        <end position="379"/>
    </location>
</feature>
<dbReference type="STRING" id="10195.A0A3M7SC22"/>
<dbReference type="InterPro" id="IPR003347">
    <property type="entry name" value="JmjC_dom"/>
</dbReference>
<feature type="domain" description="JmjC" evidence="3">
    <location>
        <begin position="120"/>
        <end position="283"/>
    </location>
</feature>
<name>A0A3M7SC22_BRAPC</name>
<dbReference type="GO" id="GO:0008168">
    <property type="term" value="F:methyltransferase activity"/>
    <property type="evidence" value="ECO:0007669"/>
    <property type="project" value="UniProtKB-KW"/>
</dbReference>
<dbReference type="AlphaFoldDB" id="A0A3M7SC22"/>
<sequence length="381" mass="44479">MLLDYFLIFFIHLIGNQCSELRDHPGHMKPFGSSGPFLEIEKVTDLPTKTFFSNYVKTKRAVLMQNFVNQFPAFSKWNDQYLTDVSSKHPDYKVSLETIKKESRDQDTINLPLHDFLFIYNSSELYMVNEVPPYLKEDVVLPQPLQCAQAPSVLEETIVWFSSGGTSSVTHTDDYENILCAFDGIKEIILVDYFKHKKAADMIIDEHKGAYSTMDVDKVDYEKFPLLKDLEYYHFNLSAGDCLYIPYKWVHQVRSYGRNLAINFWFNFERIFGNAEFSDECSYNKLDLSKTLDTFTYGPVQNDFFDNFKIFIMRQVNLGNRKIDDWISLILGVERELSDEKREQSHDMLQEMFSLMDFDGNGVLSDDEVIDLNENVNFNLN</sequence>
<dbReference type="OrthoDB" id="415358at2759"/>
<reference evidence="4 5" key="1">
    <citation type="journal article" date="2018" name="Sci. Rep.">
        <title>Genomic signatures of local adaptation to the degree of environmental predictability in rotifers.</title>
        <authorList>
            <person name="Franch-Gras L."/>
            <person name="Hahn C."/>
            <person name="Garcia-Roger E.M."/>
            <person name="Carmona M.J."/>
            <person name="Serra M."/>
            <person name="Gomez A."/>
        </authorList>
    </citation>
    <scope>NUCLEOTIDE SEQUENCE [LARGE SCALE GENOMIC DNA]</scope>
    <source>
        <strain evidence="4">HYR1</strain>
    </source>
</reference>
<organism evidence="4 5">
    <name type="scientific">Brachionus plicatilis</name>
    <name type="common">Marine rotifer</name>
    <name type="synonym">Brachionus muelleri</name>
    <dbReference type="NCBI Taxonomy" id="10195"/>
    <lineage>
        <taxon>Eukaryota</taxon>
        <taxon>Metazoa</taxon>
        <taxon>Spiralia</taxon>
        <taxon>Gnathifera</taxon>
        <taxon>Rotifera</taxon>
        <taxon>Eurotatoria</taxon>
        <taxon>Monogononta</taxon>
        <taxon>Pseudotrocha</taxon>
        <taxon>Ploima</taxon>
        <taxon>Brachionidae</taxon>
        <taxon>Brachionus</taxon>
    </lineage>
</organism>
<dbReference type="InterPro" id="IPR018247">
    <property type="entry name" value="EF_Hand_1_Ca_BS"/>
</dbReference>
<keyword evidence="5" id="KW-1185">Reference proteome</keyword>
<keyword evidence="4" id="KW-0489">Methyltransferase</keyword>
<dbReference type="EMBL" id="REGN01001648">
    <property type="protein sequence ID" value="RNA33356.1"/>
    <property type="molecule type" value="Genomic_DNA"/>
</dbReference>